<name>A0ABW6PQP4_9NOCA</name>
<evidence type="ECO:0000313" key="2">
    <source>
        <dbReference type="EMBL" id="MFF0544729.1"/>
    </source>
</evidence>
<keyword evidence="3" id="KW-1185">Reference proteome</keyword>
<keyword evidence="1" id="KW-0812">Transmembrane</keyword>
<dbReference type="Proteomes" id="UP001601444">
    <property type="component" value="Unassembled WGS sequence"/>
</dbReference>
<gene>
    <name evidence="2" type="ORF">ACFYTF_18025</name>
</gene>
<keyword evidence="1" id="KW-0472">Membrane</keyword>
<organism evidence="2 3">
    <name type="scientific">Nocardia thailandica</name>
    <dbReference type="NCBI Taxonomy" id="257275"/>
    <lineage>
        <taxon>Bacteria</taxon>
        <taxon>Bacillati</taxon>
        <taxon>Actinomycetota</taxon>
        <taxon>Actinomycetes</taxon>
        <taxon>Mycobacteriales</taxon>
        <taxon>Nocardiaceae</taxon>
        <taxon>Nocardia</taxon>
    </lineage>
</organism>
<feature type="transmembrane region" description="Helical" evidence="1">
    <location>
        <begin position="46"/>
        <end position="64"/>
    </location>
</feature>
<dbReference type="InterPro" id="IPR007403">
    <property type="entry name" value="DUF456"/>
</dbReference>
<feature type="transmembrane region" description="Helical" evidence="1">
    <location>
        <begin position="7"/>
        <end position="40"/>
    </location>
</feature>
<proteinExistence type="predicted"/>
<dbReference type="Pfam" id="PF04306">
    <property type="entry name" value="DUF456"/>
    <property type="match status" value="1"/>
</dbReference>
<evidence type="ECO:0000256" key="1">
    <source>
        <dbReference type="SAM" id="Phobius"/>
    </source>
</evidence>
<evidence type="ECO:0000313" key="3">
    <source>
        <dbReference type="Proteomes" id="UP001601444"/>
    </source>
</evidence>
<feature type="transmembrane region" description="Helical" evidence="1">
    <location>
        <begin position="85"/>
        <end position="111"/>
    </location>
</feature>
<accession>A0ABW6PQP4</accession>
<dbReference type="EMBL" id="JBIAMX010000010">
    <property type="protein sequence ID" value="MFF0544729.1"/>
    <property type="molecule type" value="Genomic_DNA"/>
</dbReference>
<comment type="caution">
    <text evidence="2">The sequence shown here is derived from an EMBL/GenBank/DDBJ whole genome shotgun (WGS) entry which is preliminary data.</text>
</comment>
<reference evidence="2 3" key="1">
    <citation type="submission" date="2024-10" db="EMBL/GenBank/DDBJ databases">
        <title>The Natural Products Discovery Center: Release of the First 8490 Sequenced Strains for Exploring Actinobacteria Biosynthetic Diversity.</title>
        <authorList>
            <person name="Kalkreuter E."/>
            <person name="Kautsar S.A."/>
            <person name="Yang D."/>
            <person name="Bader C.D."/>
            <person name="Teijaro C.N."/>
            <person name="Fluegel L."/>
            <person name="Davis C.M."/>
            <person name="Simpson J.R."/>
            <person name="Lauterbach L."/>
            <person name="Steele A.D."/>
            <person name="Gui C."/>
            <person name="Meng S."/>
            <person name="Li G."/>
            <person name="Viehrig K."/>
            <person name="Ye F."/>
            <person name="Su P."/>
            <person name="Kiefer A.F."/>
            <person name="Nichols A."/>
            <person name="Cepeda A.J."/>
            <person name="Yan W."/>
            <person name="Fan B."/>
            <person name="Jiang Y."/>
            <person name="Adhikari A."/>
            <person name="Zheng C.-J."/>
            <person name="Schuster L."/>
            <person name="Cowan T.M."/>
            <person name="Smanski M.J."/>
            <person name="Chevrette M.G."/>
            <person name="De Carvalho L.P.S."/>
            <person name="Shen B."/>
        </authorList>
    </citation>
    <scope>NUCLEOTIDE SEQUENCE [LARGE SCALE GENOMIC DNA]</scope>
    <source>
        <strain evidence="2 3">NPDC004045</strain>
    </source>
</reference>
<keyword evidence="1" id="KW-1133">Transmembrane helix</keyword>
<feature type="transmembrane region" description="Helical" evidence="1">
    <location>
        <begin position="131"/>
        <end position="154"/>
    </location>
</feature>
<dbReference type="PANTHER" id="PTHR39165">
    <property type="entry name" value="IG HYPOTHETICAL 17883"/>
    <property type="match status" value="1"/>
</dbReference>
<sequence length="160" mass="16571">MSVWGEVLVGLVILIGLVGVIVPILPGVVLIFGAILVWAILTGGTGAWAVFAVATVALAVSAVVKYTWPGKRMREAGVSNRALIFGALVGVVGFFVVPVVGLFIGFVLGVYLAELYRLKTNDRAWPATVHALKGVGLSMLVELFGALVAAGVWLTGAALT</sequence>
<protein>
    <submittedName>
        <fullName evidence="2">DUF456 domain-containing protein</fullName>
    </submittedName>
</protein>
<dbReference type="PANTHER" id="PTHR39165:SF1">
    <property type="entry name" value="DUF456 DOMAIN-CONTAINING PROTEIN"/>
    <property type="match status" value="1"/>
</dbReference>
<dbReference type="RefSeq" id="WP_387701236.1">
    <property type="nucleotide sequence ID" value="NZ_JBIAMX010000010.1"/>
</dbReference>